<dbReference type="SUPFAM" id="SSF46785">
    <property type="entry name" value="Winged helix' DNA-binding domain"/>
    <property type="match status" value="1"/>
</dbReference>
<comment type="caution">
    <text evidence="5">The sequence shown here is derived from an EMBL/GenBank/DDBJ whole genome shotgun (WGS) entry which is preliminary data.</text>
</comment>
<dbReference type="InterPro" id="IPR023187">
    <property type="entry name" value="Tscrpt_reg_MarR-type_CS"/>
</dbReference>
<dbReference type="PANTHER" id="PTHR33164">
    <property type="entry name" value="TRANSCRIPTIONAL REGULATOR, MARR FAMILY"/>
    <property type="match status" value="1"/>
</dbReference>
<dbReference type="Pfam" id="PF12802">
    <property type="entry name" value="MarR_2"/>
    <property type="match status" value="1"/>
</dbReference>
<dbReference type="InterPro" id="IPR036390">
    <property type="entry name" value="WH_DNA-bd_sf"/>
</dbReference>
<dbReference type="PANTHER" id="PTHR33164:SF43">
    <property type="entry name" value="HTH-TYPE TRANSCRIPTIONAL REPRESSOR YETL"/>
    <property type="match status" value="1"/>
</dbReference>
<evidence type="ECO:0000313" key="5">
    <source>
        <dbReference type="EMBL" id="GAA4979220.1"/>
    </source>
</evidence>
<evidence type="ECO:0000259" key="4">
    <source>
        <dbReference type="PROSITE" id="PS50995"/>
    </source>
</evidence>
<dbReference type="PROSITE" id="PS50995">
    <property type="entry name" value="HTH_MARR_2"/>
    <property type="match status" value="1"/>
</dbReference>
<accession>A0ABP9HUR3</accession>
<dbReference type="PROSITE" id="PS01117">
    <property type="entry name" value="HTH_MARR_1"/>
    <property type="match status" value="1"/>
</dbReference>
<evidence type="ECO:0000313" key="6">
    <source>
        <dbReference type="Proteomes" id="UP001500610"/>
    </source>
</evidence>
<dbReference type="Proteomes" id="UP001500610">
    <property type="component" value="Unassembled WGS sequence"/>
</dbReference>
<proteinExistence type="predicted"/>
<evidence type="ECO:0000256" key="3">
    <source>
        <dbReference type="ARBA" id="ARBA00023163"/>
    </source>
</evidence>
<dbReference type="SMART" id="SM00347">
    <property type="entry name" value="HTH_MARR"/>
    <property type="match status" value="1"/>
</dbReference>
<dbReference type="PRINTS" id="PR00598">
    <property type="entry name" value="HTHMARR"/>
</dbReference>
<keyword evidence="1" id="KW-0805">Transcription regulation</keyword>
<reference evidence="6" key="1">
    <citation type="journal article" date="2019" name="Int. J. Syst. Evol. Microbiol.">
        <title>The Global Catalogue of Microorganisms (GCM) 10K type strain sequencing project: providing services to taxonomists for standard genome sequencing and annotation.</title>
        <authorList>
            <consortium name="The Broad Institute Genomics Platform"/>
            <consortium name="The Broad Institute Genome Sequencing Center for Infectious Disease"/>
            <person name="Wu L."/>
            <person name="Ma J."/>
        </authorList>
    </citation>
    <scope>NUCLEOTIDE SEQUENCE [LARGE SCALE GENOMIC DNA]</scope>
    <source>
        <strain evidence="6">JCM 17657</strain>
    </source>
</reference>
<dbReference type="InterPro" id="IPR000835">
    <property type="entry name" value="HTH_MarR-typ"/>
</dbReference>
<dbReference type="InterPro" id="IPR036388">
    <property type="entry name" value="WH-like_DNA-bd_sf"/>
</dbReference>
<dbReference type="EMBL" id="BAABIV010000005">
    <property type="protein sequence ID" value="GAA4979220.1"/>
    <property type="molecule type" value="Genomic_DNA"/>
</dbReference>
<gene>
    <name evidence="5" type="ORF">GCM10023257_16280</name>
</gene>
<organism evidence="5 6">
    <name type="scientific">Streptomyces hyderabadensis</name>
    <dbReference type="NCBI Taxonomy" id="598549"/>
    <lineage>
        <taxon>Bacteria</taxon>
        <taxon>Bacillati</taxon>
        <taxon>Actinomycetota</taxon>
        <taxon>Actinomycetes</taxon>
        <taxon>Kitasatosporales</taxon>
        <taxon>Streptomycetaceae</taxon>
        <taxon>Streptomyces</taxon>
    </lineage>
</organism>
<keyword evidence="3" id="KW-0804">Transcription</keyword>
<evidence type="ECO:0000256" key="2">
    <source>
        <dbReference type="ARBA" id="ARBA00023125"/>
    </source>
</evidence>
<name>A0ABP9HUR3_9ACTN</name>
<dbReference type="InterPro" id="IPR039422">
    <property type="entry name" value="MarR/SlyA-like"/>
</dbReference>
<keyword evidence="2" id="KW-0238">DNA-binding</keyword>
<dbReference type="Gene3D" id="1.10.10.10">
    <property type="entry name" value="Winged helix-like DNA-binding domain superfamily/Winged helix DNA-binding domain"/>
    <property type="match status" value="1"/>
</dbReference>
<keyword evidence="6" id="KW-1185">Reference proteome</keyword>
<feature type="domain" description="HTH marR-type" evidence="4">
    <location>
        <begin position="25"/>
        <end position="155"/>
    </location>
</feature>
<evidence type="ECO:0000256" key="1">
    <source>
        <dbReference type="ARBA" id="ARBA00023015"/>
    </source>
</evidence>
<sequence length="168" mass="17936">MCVIRFGGSGEDRGSGPGDGPRAAALEIADAVDVLAALWSLAAHKVTLRLSVHQFRALHVVQAAPGMNLTALAERLAITLPTASRLCDRLEAAGLLERAPHPRNRREVRLGVTAQGRQVLDDVARRRAQDLAAVLTVMRPEDRTALSGGLRAFLAAHESALQEPADDQ</sequence>
<protein>
    <recommendedName>
        <fullName evidence="4">HTH marR-type domain-containing protein</fullName>
    </recommendedName>
</protein>